<dbReference type="RefSeq" id="WP_198129323.1">
    <property type="nucleotide sequence ID" value="NZ_CP065748.1"/>
</dbReference>
<accession>A0A7T2YTI5</accession>
<dbReference type="GO" id="GO:0003677">
    <property type="term" value="F:DNA binding"/>
    <property type="evidence" value="ECO:0007669"/>
    <property type="project" value="InterPro"/>
</dbReference>
<proteinExistence type="predicted"/>
<dbReference type="InterPro" id="IPR010982">
    <property type="entry name" value="Lambda_DNA-bd_dom_sf"/>
</dbReference>
<keyword evidence="2" id="KW-1185">Reference proteome</keyword>
<dbReference type="KEGG" id="dla:I6G47_00790"/>
<evidence type="ECO:0000313" key="2">
    <source>
        <dbReference type="Proteomes" id="UP000595064"/>
    </source>
</evidence>
<organism evidence="1 2">
    <name type="scientific">Delftia lacustris</name>
    <dbReference type="NCBI Taxonomy" id="558537"/>
    <lineage>
        <taxon>Bacteria</taxon>
        <taxon>Pseudomonadati</taxon>
        <taxon>Pseudomonadota</taxon>
        <taxon>Betaproteobacteria</taxon>
        <taxon>Burkholderiales</taxon>
        <taxon>Comamonadaceae</taxon>
        <taxon>Delftia</taxon>
    </lineage>
</organism>
<evidence type="ECO:0000313" key="1">
    <source>
        <dbReference type="EMBL" id="QPS81654.1"/>
    </source>
</evidence>
<dbReference type="Pfam" id="PF15943">
    <property type="entry name" value="YdaS_toxin"/>
    <property type="match status" value="1"/>
</dbReference>
<gene>
    <name evidence="1" type="ORF">I6G47_00790</name>
</gene>
<sequence>MQLQEHLKLSGRGSKAVLARAIGAHPPDLSDWLSGKRAVPVHHCVAIERETKGAVSRRDLRPEDWQDIWPELAQPTPQEQGHA</sequence>
<dbReference type="EMBL" id="CP065748">
    <property type="protein sequence ID" value="QPS81654.1"/>
    <property type="molecule type" value="Genomic_DNA"/>
</dbReference>
<protein>
    <submittedName>
        <fullName evidence="1">Helix-turn-helix domain-containing protein</fullName>
    </submittedName>
</protein>
<reference evidence="1 2" key="1">
    <citation type="submission" date="2020-12" db="EMBL/GenBank/DDBJ databases">
        <title>FDA dAtabase for Regulatory Grade micrObial Sequences (FDA-ARGOS): Supporting development and validation of Infectious Disease Dx tests.</title>
        <authorList>
            <person name="Sproer C."/>
            <person name="Gronow S."/>
            <person name="Severitt S."/>
            <person name="Schroder I."/>
            <person name="Tallon L."/>
            <person name="Sadzewicz L."/>
            <person name="Zhao X."/>
            <person name="Boylan J."/>
            <person name="Ott S."/>
            <person name="Bowen H."/>
            <person name="Vavikolanu K."/>
            <person name="Mehta A."/>
            <person name="Aluvathingal J."/>
            <person name="Nadendla S."/>
            <person name="Lowell S."/>
            <person name="Myers T."/>
            <person name="Yan Y."/>
            <person name="Sichtig H."/>
        </authorList>
    </citation>
    <scope>NUCLEOTIDE SEQUENCE [LARGE SCALE GENOMIC DNA]</scope>
    <source>
        <strain evidence="1 2">FDAARGOS_890</strain>
    </source>
</reference>
<name>A0A7T2YTI5_9BURK</name>
<dbReference type="Proteomes" id="UP000595064">
    <property type="component" value="Chromosome"/>
</dbReference>
<dbReference type="Gene3D" id="1.10.260.40">
    <property type="entry name" value="lambda repressor-like DNA-binding domains"/>
    <property type="match status" value="1"/>
</dbReference>
<dbReference type="AlphaFoldDB" id="A0A7T2YTI5"/>
<dbReference type="InterPro" id="IPR031856">
    <property type="entry name" value="YdaS_toxin-like"/>
</dbReference>
<dbReference type="SUPFAM" id="SSF47413">
    <property type="entry name" value="lambda repressor-like DNA-binding domains"/>
    <property type="match status" value="1"/>
</dbReference>